<dbReference type="GO" id="GO:0005886">
    <property type="term" value="C:plasma membrane"/>
    <property type="evidence" value="ECO:0007669"/>
    <property type="project" value="InterPro"/>
</dbReference>
<dbReference type="Gene3D" id="3.30.479.30">
    <property type="entry name" value="Band 7 domain"/>
    <property type="match status" value="1"/>
</dbReference>
<gene>
    <name evidence="7" type="ORF">QR680_018244</name>
</gene>
<feature type="compositionally biased region" description="Basic and acidic residues" evidence="4">
    <location>
        <begin position="116"/>
        <end position="125"/>
    </location>
</feature>
<feature type="compositionally biased region" description="Polar residues" evidence="4">
    <location>
        <begin position="566"/>
        <end position="579"/>
    </location>
</feature>
<dbReference type="PRINTS" id="PR00721">
    <property type="entry name" value="STOMATIN"/>
</dbReference>
<sequence>MSSVHSARNSIVSLVSSNDPHSHVGSRSVQTKLVDEGAMLPSSSSKDEDILSDSSDEIENIAMQTLEHLHEPQPQVHRKSLASNQSLDSGIRSKRESKADVSIASKKSKKANGEVSKGDIEEKEEAEKEANIQNEFGICGWILTILSYILIFFTLPISACMCIKVVQEYERAVIFRLGRLMPGGAKGPGIFFIVPCIDTYRKVDLRVLSFEVPPQEILSKDSVTVAVDAVVYFRISNATISVTNVEDSSRSTKLLAQTTLRNILGTKTLAEMLSDREAISLQMQSTLDEATEPWGVKVERVEVKDVRLPVQLQRAMAAEAEAAREARAKVIVAEGEQKASRALKEAAEVIAESPSALQLRYLQTLNSISAEKNSTIIFPFPIDLLSSFLQRAPPKVEEPPPLPKKIRSCCLYKYPDWVQNMVGSNGAGSSGHHHHHGGSPTAAAGGFPSSTTSTGGRPPLPVSCVKKLFKEEEFYLSKDELDCMREAEYQAPPGSSLSSSVPPLYPQTHSPSVGSPNRSALSPRPSTSQRSTRPPAPSSSLLKQALANRMGDKKKSIGASPPEPLSKTNALDGTSTLSSERAIPSSDDDQKSVQERSVKKTDSAEMNSSVLANPAWYRDHDGRTGYIPEDYEHPKNEQKSQIKMLGPKEEEKGKLLECFGSKKEKESELKQTSPKQKRKSSKERRDEDEKGNTDVTRMDQEDGAKSSRKSSKERRRLPDEEGEHDSSPSSRERSESPSKSSKKKRDDSAEGKQKSKESLIGKLFKRNSSKSSDLDKLQGEDNGEAAQDTKSKSKKSRKSSKERSTESSESLNSPQNIHGSTKADKDESSTDSGRSSEASASTAAQKFKDLEVRRSSTQLEVPTNLRKSRKPSSPSSEQVSPRIRSDSRRESMDSRITIDSQNDAFQGSARRPSQVEMSPRHALPAITIQADTPQNETVSRADSQVSNTGRYSAMTSERPPLPSTVKARPKLQDVQQSSTDSSVEPGYGAVSGIRKIPPSSSSAHSTTSEELHRRDSSQSESSRFSNATHKSVTFSDHIVVTEIERKEREVEDERSSSSDEEASSIVSARPIQKRRKKSEEEGAVPGYSDGYHSEEVSRSRQDDYALKYDSDESNTVHYNYNYEVQSASSSSSGDVDSGVLEQTEAHMTRAILPGTLQGAQSLQSVYREDELGPDMYQMELNLDLLPEKVREAVLQELMEGGYSGQDINVPLSGSMTRLHAEDSRPPSVSSLHGFPRSASGYLDNPNLPPVHPQYPQSQPPQPTAIEESFYDNVPSTSQNPQPQHEQPTSPAHLKPPTGRPKAPIRFTAKLESGGQGSSSSASPESPIGESEMRKKFIALYGNRRAPIASDSDECPKDPAPSERRDSVSGFSTDSWESIVSATSMKAESKLRRYFNY</sequence>
<comment type="similarity">
    <text evidence="2">Belongs to the band 7/mec-2 family.</text>
</comment>
<feature type="compositionally biased region" description="Basic and acidic residues" evidence="4">
    <location>
        <begin position="588"/>
        <end position="603"/>
    </location>
</feature>
<feature type="compositionally biased region" description="Low complexity" evidence="4">
    <location>
        <begin position="492"/>
        <end position="502"/>
    </location>
</feature>
<dbReference type="FunFam" id="3.30.479.30:FF:000002">
    <property type="entry name" value="band 7 protein AGAP004871"/>
    <property type="match status" value="1"/>
</dbReference>
<dbReference type="PROSITE" id="PS01270">
    <property type="entry name" value="BAND_7"/>
    <property type="match status" value="1"/>
</dbReference>
<comment type="caution">
    <text evidence="7">The sequence shown here is derived from an EMBL/GenBank/DDBJ whole genome shotgun (WGS) entry which is preliminary data.</text>
</comment>
<evidence type="ECO:0000313" key="8">
    <source>
        <dbReference type="Proteomes" id="UP001175271"/>
    </source>
</evidence>
<feature type="compositionally biased region" description="Low complexity" evidence="4">
    <location>
        <begin position="438"/>
        <end position="457"/>
    </location>
</feature>
<comment type="subcellular location">
    <subcellularLocation>
        <location evidence="1">Membrane</location>
    </subcellularLocation>
</comment>
<feature type="compositionally biased region" description="Polar residues" evidence="4">
    <location>
        <begin position="1273"/>
        <end position="1289"/>
    </location>
</feature>
<feature type="compositionally biased region" description="Low complexity" evidence="4">
    <location>
        <begin position="972"/>
        <end position="983"/>
    </location>
</feature>
<feature type="region of interest" description="Disordered" evidence="4">
    <location>
        <begin position="1"/>
        <end position="57"/>
    </location>
</feature>
<protein>
    <recommendedName>
        <fullName evidence="6">Band 7 domain-containing protein</fullName>
    </recommendedName>
</protein>
<dbReference type="Gene3D" id="6.10.250.2090">
    <property type="match status" value="1"/>
</dbReference>
<feature type="region of interest" description="Disordered" evidence="4">
    <location>
        <begin position="490"/>
        <end position="1137"/>
    </location>
</feature>
<feature type="region of interest" description="Disordered" evidence="4">
    <location>
        <begin position="425"/>
        <end position="460"/>
    </location>
</feature>
<evidence type="ECO:0000256" key="2">
    <source>
        <dbReference type="ARBA" id="ARBA00008164"/>
    </source>
</evidence>
<feature type="compositionally biased region" description="Basic and acidic residues" evidence="4">
    <location>
        <begin position="630"/>
        <end position="669"/>
    </location>
</feature>
<proteinExistence type="inferred from homology"/>
<feature type="compositionally biased region" description="Low complexity" evidence="4">
    <location>
        <begin position="1128"/>
        <end position="1137"/>
    </location>
</feature>
<name>A0AA39HJE1_9BILA</name>
<feature type="compositionally biased region" description="Polar residues" evidence="4">
    <location>
        <begin position="830"/>
        <end position="844"/>
    </location>
</feature>
<feature type="compositionally biased region" description="Basic and acidic residues" evidence="4">
    <location>
        <begin position="716"/>
        <end position="736"/>
    </location>
</feature>
<feature type="compositionally biased region" description="Basic and acidic residues" evidence="4">
    <location>
        <begin position="1091"/>
        <end position="1110"/>
    </location>
</feature>
<dbReference type="InterPro" id="IPR043202">
    <property type="entry name" value="Band-7_stomatin-like"/>
</dbReference>
<dbReference type="CDD" id="cd03403">
    <property type="entry name" value="SPFH_stomatin"/>
    <property type="match status" value="1"/>
</dbReference>
<evidence type="ECO:0000259" key="6">
    <source>
        <dbReference type="SMART" id="SM00244"/>
    </source>
</evidence>
<keyword evidence="5" id="KW-1133">Transmembrane helix</keyword>
<organism evidence="7 8">
    <name type="scientific">Steinernema hermaphroditum</name>
    <dbReference type="NCBI Taxonomy" id="289476"/>
    <lineage>
        <taxon>Eukaryota</taxon>
        <taxon>Metazoa</taxon>
        <taxon>Ecdysozoa</taxon>
        <taxon>Nematoda</taxon>
        <taxon>Chromadorea</taxon>
        <taxon>Rhabditida</taxon>
        <taxon>Tylenchina</taxon>
        <taxon>Panagrolaimomorpha</taxon>
        <taxon>Strongyloidoidea</taxon>
        <taxon>Steinernematidae</taxon>
        <taxon>Steinernema</taxon>
    </lineage>
</organism>
<dbReference type="EMBL" id="JAUCMV010000004">
    <property type="protein sequence ID" value="KAK0405868.1"/>
    <property type="molecule type" value="Genomic_DNA"/>
</dbReference>
<feature type="compositionally biased region" description="Polar residues" evidence="4">
    <location>
        <begin position="507"/>
        <end position="520"/>
    </location>
</feature>
<evidence type="ECO:0000256" key="1">
    <source>
        <dbReference type="ARBA" id="ARBA00004370"/>
    </source>
</evidence>
<dbReference type="SMART" id="SM00244">
    <property type="entry name" value="PHB"/>
    <property type="match status" value="1"/>
</dbReference>
<feature type="region of interest" description="Disordered" evidence="4">
    <location>
        <begin position="1217"/>
        <end position="1378"/>
    </location>
</feature>
<feature type="compositionally biased region" description="Polar residues" evidence="4">
    <location>
        <begin position="1113"/>
        <end position="1127"/>
    </location>
</feature>
<reference evidence="7" key="1">
    <citation type="submission" date="2023-06" db="EMBL/GenBank/DDBJ databases">
        <title>Genomic analysis of the entomopathogenic nematode Steinernema hermaphroditum.</title>
        <authorList>
            <person name="Schwarz E.M."/>
            <person name="Heppert J.K."/>
            <person name="Baniya A."/>
            <person name="Schwartz H.T."/>
            <person name="Tan C.-H."/>
            <person name="Antoshechkin I."/>
            <person name="Sternberg P.W."/>
            <person name="Goodrich-Blair H."/>
            <person name="Dillman A.R."/>
        </authorList>
    </citation>
    <scope>NUCLEOTIDE SEQUENCE</scope>
    <source>
        <strain evidence="7">PS9179</strain>
        <tissue evidence="7">Whole animal</tissue>
    </source>
</reference>
<feature type="compositionally biased region" description="Polar residues" evidence="4">
    <location>
        <begin position="929"/>
        <end position="955"/>
    </location>
</feature>
<dbReference type="PANTHER" id="PTHR10264:SF19">
    <property type="entry name" value="AT06885P-RELATED"/>
    <property type="match status" value="1"/>
</dbReference>
<keyword evidence="5" id="KW-0812">Transmembrane</keyword>
<feature type="compositionally biased region" description="Low complexity" evidence="4">
    <location>
        <begin position="522"/>
        <end position="533"/>
    </location>
</feature>
<dbReference type="SUPFAM" id="SSF117892">
    <property type="entry name" value="Band 7/SPFH domain"/>
    <property type="match status" value="1"/>
</dbReference>
<dbReference type="InterPro" id="IPR001972">
    <property type="entry name" value="Stomatin_HflK_fam"/>
</dbReference>
<feature type="compositionally biased region" description="Basic and acidic residues" evidence="4">
    <location>
        <begin position="744"/>
        <end position="759"/>
    </location>
</feature>
<dbReference type="PANTHER" id="PTHR10264">
    <property type="entry name" value="BAND 7 PROTEIN-RELATED"/>
    <property type="match status" value="1"/>
</dbReference>
<evidence type="ECO:0000256" key="4">
    <source>
        <dbReference type="SAM" id="MobiDB-lite"/>
    </source>
</evidence>
<feature type="compositionally biased region" description="Basic residues" evidence="4">
    <location>
        <begin position="706"/>
        <end position="715"/>
    </location>
</feature>
<feature type="compositionally biased region" description="Basic and acidic residues" evidence="4">
    <location>
        <begin position="1007"/>
        <end position="1017"/>
    </location>
</feature>
<feature type="compositionally biased region" description="Basic and acidic residues" evidence="4">
    <location>
        <begin position="683"/>
        <end position="705"/>
    </location>
</feature>
<evidence type="ECO:0000256" key="3">
    <source>
        <dbReference type="ARBA" id="ARBA00023136"/>
    </source>
</evidence>
<feature type="compositionally biased region" description="Basic and acidic residues" evidence="4">
    <location>
        <begin position="1042"/>
        <end position="1057"/>
    </location>
</feature>
<dbReference type="Pfam" id="PF01145">
    <property type="entry name" value="Band_7"/>
    <property type="match status" value="1"/>
</dbReference>
<feature type="compositionally biased region" description="Polar residues" evidence="4">
    <location>
        <begin position="1"/>
        <end position="31"/>
    </location>
</feature>
<evidence type="ECO:0000256" key="5">
    <source>
        <dbReference type="SAM" id="Phobius"/>
    </source>
</evidence>
<feature type="compositionally biased region" description="Low complexity" evidence="4">
    <location>
        <begin position="1317"/>
        <end position="1329"/>
    </location>
</feature>
<feature type="region of interest" description="Disordered" evidence="4">
    <location>
        <begin position="71"/>
        <end position="125"/>
    </location>
</feature>
<feature type="domain" description="Band 7" evidence="6">
    <location>
        <begin position="161"/>
        <end position="320"/>
    </location>
</feature>
<feature type="transmembrane region" description="Helical" evidence="5">
    <location>
        <begin position="138"/>
        <end position="157"/>
    </location>
</feature>
<dbReference type="InterPro" id="IPR036013">
    <property type="entry name" value="Band_7/SPFH_dom_sf"/>
</dbReference>
<accession>A0AA39HJE1</accession>
<dbReference type="InterPro" id="IPR018080">
    <property type="entry name" value="Band_7/stomatin-like_CS"/>
</dbReference>
<keyword evidence="8" id="KW-1185">Reference proteome</keyword>
<feature type="compositionally biased region" description="Polar residues" evidence="4">
    <location>
        <begin position="1368"/>
        <end position="1378"/>
    </location>
</feature>
<feature type="compositionally biased region" description="Pro residues" evidence="4">
    <location>
        <begin position="1246"/>
        <end position="1262"/>
    </location>
</feature>
<feature type="compositionally biased region" description="Basic and acidic residues" evidence="4">
    <location>
        <begin position="883"/>
        <end position="893"/>
    </location>
</feature>
<dbReference type="InterPro" id="IPR001107">
    <property type="entry name" value="Band_7"/>
</dbReference>
<feature type="compositionally biased region" description="Basic and acidic residues" evidence="4">
    <location>
        <begin position="1353"/>
        <end position="1366"/>
    </location>
</feature>
<dbReference type="Proteomes" id="UP001175271">
    <property type="component" value="Unassembled WGS sequence"/>
</dbReference>
<keyword evidence="3 5" id="KW-0472">Membrane</keyword>
<evidence type="ECO:0000313" key="7">
    <source>
        <dbReference type="EMBL" id="KAK0405868.1"/>
    </source>
</evidence>